<keyword evidence="4" id="KW-1185">Reference proteome</keyword>
<dbReference type="AlphaFoldDB" id="A0AAD3CN40"/>
<accession>A0AAD3CN40</accession>
<protein>
    <recommendedName>
        <fullName evidence="5">Phosphoglycerate mutase family protein</fullName>
    </recommendedName>
</protein>
<reference evidence="3 4" key="1">
    <citation type="journal article" date="2021" name="Sci. Rep.">
        <title>The genome of the diatom Chaetoceros tenuissimus carries an ancient integrated fragment of an extant virus.</title>
        <authorList>
            <person name="Hongo Y."/>
            <person name="Kimura K."/>
            <person name="Takaki Y."/>
            <person name="Yoshida Y."/>
            <person name="Baba S."/>
            <person name="Kobayashi G."/>
            <person name="Nagasaki K."/>
            <person name="Hano T."/>
            <person name="Tomaru Y."/>
        </authorList>
    </citation>
    <scope>NUCLEOTIDE SEQUENCE [LARGE SCALE GENOMIC DNA]</scope>
    <source>
        <strain evidence="3 4">NIES-3715</strain>
    </source>
</reference>
<organism evidence="3 4">
    <name type="scientific">Chaetoceros tenuissimus</name>
    <dbReference type="NCBI Taxonomy" id="426638"/>
    <lineage>
        <taxon>Eukaryota</taxon>
        <taxon>Sar</taxon>
        <taxon>Stramenopiles</taxon>
        <taxon>Ochrophyta</taxon>
        <taxon>Bacillariophyta</taxon>
        <taxon>Coscinodiscophyceae</taxon>
        <taxon>Chaetocerotophycidae</taxon>
        <taxon>Chaetocerotales</taxon>
        <taxon>Chaetocerotaceae</taxon>
        <taxon>Chaetoceros</taxon>
    </lineage>
</organism>
<feature type="region of interest" description="Disordered" evidence="1">
    <location>
        <begin position="60"/>
        <end position="89"/>
    </location>
</feature>
<feature type="compositionally biased region" description="Low complexity" evidence="1">
    <location>
        <begin position="79"/>
        <end position="88"/>
    </location>
</feature>
<name>A0AAD3CN40_9STRA</name>
<evidence type="ECO:0000256" key="2">
    <source>
        <dbReference type="SAM" id="Phobius"/>
    </source>
</evidence>
<feature type="region of interest" description="Disordered" evidence="1">
    <location>
        <begin position="1"/>
        <end position="24"/>
    </location>
</feature>
<proteinExistence type="predicted"/>
<evidence type="ECO:0000256" key="1">
    <source>
        <dbReference type="SAM" id="MobiDB-lite"/>
    </source>
</evidence>
<evidence type="ECO:0000313" key="4">
    <source>
        <dbReference type="Proteomes" id="UP001054902"/>
    </source>
</evidence>
<evidence type="ECO:0008006" key="5">
    <source>
        <dbReference type="Google" id="ProtNLM"/>
    </source>
</evidence>
<dbReference type="EMBL" id="BLLK01000029">
    <property type="protein sequence ID" value="GFH48774.1"/>
    <property type="molecule type" value="Genomic_DNA"/>
</dbReference>
<keyword evidence="2" id="KW-0472">Membrane</keyword>
<feature type="compositionally biased region" description="Polar residues" evidence="1">
    <location>
        <begin position="1"/>
        <end position="15"/>
    </location>
</feature>
<dbReference type="Proteomes" id="UP001054902">
    <property type="component" value="Unassembled WGS sequence"/>
</dbReference>
<keyword evidence="2" id="KW-0812">Transmembrane</keyword>
<feature type="compositionally biased region" description="Basic residues" evidence="1">
    <location>
        <begin position="108"/>
        <end position="117"/>
    </location>
</feature>
<comment type="caution">
    <text evidence="3">The sequence shown here is derived from an EMBL/GenBank/DDBJ whole genome shotgun (WGS) entry which is preliminary data.</text>
</comment>
<sequence length="381" mass="43329">MTDCTEQTPLNNNNDPIDEKNDIRNRPRYSPASFLLVAISSLIFLYGLSGTTHVESMRTSKLRSSTAVASDVMDESEDPSSSKPDSISGNYTFASLTQNIASLTESNHKKKKHKHKSAKDEDEDEIASQLFFDNLYNPSMAAEKLYNPTEEEKKEMKETPLLGATLDRKPHNPPPEGCQATVVIIRHCEKGSIREHCNAIGFERAQYIATLFGNDEQSRWPAPSYLFATAPGQRKNEDVQNWREVETIQPLSNKISVPIETQYGMDNKKEFAKHIFHLLRDGNLCGKVALISWKHEDIPSLARNLGCGVEDGCPMTWDDQDFDSAWQLLYSYHKQLYPSFVSGEKKKHKVWGKHPEWWISGHVEKENFDPLEFSKNNGEYV</sequence>
<feature type="transmembrane region" description="Helical" evidence="2">
    <location>
        <begin position="29"/>
        <end position="48"/>
    </location>
</feature>
<keyword evidence="2" id="KW-1133">Transmembrane helix</keyword>
<gene>
    <name evidence="3" type="ORF">CTEN210_05250</name>
</gene>
<feature type="region of interest" description="Disordered" evidence="1">
    <location>
        <begin position="104"/>
        <end position="124"/>
    </location>
</feature>
<evidence type="ECO:0000313" key="3">
    <source>
        <dbReference type="EMBL" id="GFH48774.1"/>
    </source>
</evidence>